<dbReference type="PANTHER" id="PTHR43761">
    <property type="entry name" value="D-ISOMER SPECIFIC 2-HYDROXYACID DEHYDROGENASE FAMILY PROTEIN (AFU_ORTHOLOGUE AFUA_1G13630)"/>
    <property type="match status" value="1"/>
</dbReference>
<dbReference type="Pfam" id="PF02826">
    <property type="entry name" value="2-Hacid_dh_C"/>
    <property type="match status" value="1"/>
</dbReference>
<dbReference type="EMBL" id="FOEL01000012">
    <property type="protein sequence ID" value="SER24557.1"/>
    <property type="molecule type" value="Genomic_DNA"/>
</dbReference>
<feature type="domain" description="D-isomer specific 2-hydroxyacid dehydrogenase NAD-binding" evidence="6">
    <location>
        <begin position="112"/>
        <end position="287"/>
    </location>
</feature>
<dbReference type="InterPro" id="IPR050418">
    <property type="entry name" value="D-iso_2-hydroxyacid_DH_PdxB"/>
</dbReference>
<comment type="similarity">
    <text evidence="1 4">Belongs to the D-isomer specific 2-hydroxyacid dehydrogenase family.</text>
</comment>
<dbReference type="SUPFAM" id="SSF52283">
    <property type="entry name" value="Formate/glycerate dehydrogenase catalytic domain-like"/>
    <property type="match status" value="1"/>
</dbReference>
<evidence type="ECO:0000259" key="5">
    <source>
        <dbReference type="Pfam" id="PF00389"/>
    </source>
</evidence>
<evidence type="ECO:0000313" key="8">
    <source>
        <dbReference type="Proteomes" id="UP000199410"/>
    </source>
</evidence>
<dbReference type="InterPro" id="IPR029753">
    <property type="entry name" value="D-isomer_DH_CS"/>
</dbReference>
<dbReference type="PROSITE" id="PS00671">
    <property type="entry name" value="D_2_HYDROXYACID_DH_3"/>
    <property type="match status" value="1"/>
</dbReference>
<dbReference type="SUPFAM" id="SSF51735">
    <property type="entry name" value="NAD(P)-binding Rossmann-fold domains"/>
    <property type="match status" value="1"/>
</dbReference>
<name>A0A1H9MM63_9BACI</name>
<dbReference type="CDD" id="cd12161">
    <property type="entry name" value="GDH_like_1"/>
    <property type="match status" value="1"/>
</dbReference>
<dbReference type="FunFam" id="3.40.50.720:FF:000203">
    <property type="entry name" value="D-3-phosphoglycerate dehydrogenase (SerA)"/>
    <property type="match status" value="1"/>
</dbReference>
<dbReference type="PROSITE" id="PS00670">
    <property type="entry name" value="D_2_HYDROXYACID_DH_2"/>
    <property type="match status" value="1"/>
</dbReference>
<gene>
    <name evidence="7" type="ORF">SAMN02787113_03345</name>
</gene>
<dbReference type="PANTHER" id="PTHR43761:SF1">
    <property type="entry name" value="D-ISOMER SPECIFIC 2-HYDROXYACID DEHYDROGENASE CATALYTIC DOMAIN-CONTAINING PROTEIN-RELATED"/>
    <property type="match status" value="1"/>
</dbReference>
<accession>A0A1H9MM63</accession>
<dbReference type="InterPro" id="IPR006139">
    <property type="entry name" value="D-isomer_2_OHA_DH_cat_dom"/>
</dbReference>
<sequence length="319" mass="34805">MLVKLLEPLNVSDSIIEKLAEPIKQAGHEFVYYNEKTTDRAELARRSERADVIMIANNPYPTEVIDQNANLKLINVAFTGVDHVGIGQARNQDVMVCNAAGYANQAVAELTIGLVLDVYRHITQGDKEIYADNFPGAFQGSEIKGKTVGLIGTGKIGMMTARLFKAFGAKIVASDQSRRNLAAEVLGIEYMELDELLAQSDIVSLHIPLLSSTKGLISKEKLELMKESAILINCARGPIVDNDALADALNEGRIAGAGIDVFDMEPPIPGDYKLLQAKNAILTPHVGFLTNEAMELRAKIAFNNTMAFIEGKPQNIIRR</sequence>
<evidence type="ECO:0000313" key="7">
    <source>
        <dbReference type="EMBL" id="SER24557.1"/>
    </source>
</evidence>
<reference evidence="7 8" key="1">
    <citation type="submission" date="2016-10" db="EMBL/GenBank/DDBJ databases">
        <authorList>
            <person name="Varghese N."/>
            <person name="Submissions S."/>
        </authorList>
    </citation>
    <scope>NUCLEOTIDE SEQUENCE [LARGE SCALE GENOMIC DNA]</scope>
    <source>
        <strain evidence="7 8">TC-13</strain>
    </source>
</reference>
<dbReference type="GO" id="GO:0016616">
    <property type="term" value="F:oxidoreductase activity, acting on the CH-OH group of donors, NAD or NADP as acceptor"/>
    <property type="evidence" value="ECO:0007669"/>
    <property type="project" value="InterPro"/>
</dbReference>
<evidence type="ECO:0000256" key="1">
    <source>
        <dbReference type="ARBA" id="ARBA00005854"/>
    </source>
</evidence>
<dbReference type="InterPro" id="IPR006140">
    <property type="entry name" value="D-isomer_DH_NAD-bd"/>
</dbReference>
<feature type="domain" description="D-isomer specific 2-hydroxyacid dehydrogenase catalytic" evidence="5">
    <location>
        <begin position="11"/>
        <end position="315"/>
    </location>
</feature>
<proteinExistence type="inferred from homology"/>
<keyword evidence="2 4" id="KW-0560">Oxidoreductase</keyword>
<comment type="caution">
    <text evidence="7">The sequence shown here is derived from an EMBL/GenBank/DDBJ whole genome shotgun (WGS) entry which is preliminary data.</text>
</comment>
<evidence type="ECO:0000256" key="4">
    <source>
        <dbReference type="RuleBase" id="RU003719"/>
    </source>
</evidence>
<dbReference type="InterPro" id="IPR036291">
    <property type="entry name" value="NAD(P)-bd_dom_sf"/>
</dbReference>
<dbReference type="GO" id="GO:0051287">
    <property type="term" value="F:NAD binding"/>
    <property type="evidence" value="ECO:0007669"/>
    <property type="project" value="InterPro"/>
</dbReference>
<dbReference type="Gene3D" id="3.40.50.720">
    <property type="entry name" value="NAD(P)-binding Rossmann-like Domain"/>
    <property type="match status" value="2"/>
</dbReference>
<evidence type="ECO:0000256" key="3">
    <source>
        <dbReference type="ARBA" id="ARBA00023027"/>
    </source>
</evidence>
<dbReference type="AlphaFoldDB" id="A0A1H9MM63"/>
<protein>
    <submittedName>
        <fullName evidence="7">D-3-phosphoglycerate dehydrogenase</fullName>
    </submittedName>
</protein>
<dbReference type="Pfam" id="PF00389">
    <property type="entry name" value="2-Hacid_dh"/>
    <property type="match status" value="1"/>
</dbReference>
<keyword evidence="3" id="KW-0520">NAD</keyword>
<organism evidence="7 8">
    <name type="scientific">Lysinibacillus fusiformis</name>
    <dbReference type="NCBI Taxonomy" id="28031"/>
    <lineage>
        <taxon>Bacteria</taxon>
        <taxon>Bacillati</taxon>
        <taxon>Bacillota</taxon>
        <taxon>Bacilli</taxon>
        <taxon>Bacillales</taxon>
        <taxon>Bacillaceae</taxon>
        <taxon>Lysinibacillus</taxon>
    </lineage>
</organism>
<dbReference type="Proteomes" id="UP000199410">
    <property type="component" value="Unassembled WGS sequence"/>
</dbReference>
<evidence type="ECO:0000259" key="6">
    <source>
        <dbReference type="Pfam" id="PF02826"/>
    </source>
</evidence>
<evidence type="ECO:0000256" key="2">
    <source>
        <dbReference type="ARBA" id="ARBA00023002"/>
    </source>
</evidence>
<dbReference type="RefSeq" id="WP_089986522.1">
    <property type="nucleotide sequence ID" value="NZ_FMVP01000012.1"/>
</dbReference>